<dbReference type="InterPro" id="IPR036259">
    <property type="entry name" value="MFS_trans_sf"/>
</dbReference>
<feature type="transmembrane region" description="Helical" evidence="4">
    <location>
        <begin position="188"/>
        <end position="210"/>
    </location>
</feature>
<evidence type="ECO:0000313" key="5">
    <source>
        <dbReference type="EnsemblMetazoa" id="tetur40g00030.1"/>
    </source>
</evidence>
<feature type="transmembrane region" description="Helical" evidence="4">
    <location>
        <begin position="51"/>
        <end position="73"/>
    </location>
</feature>
<feature type="transmembrane region" description="Helical" evidence="4">
    <location>
        <begin position="303"/>
        <end position="323"/>
    </location>
</feature>
<dbReference type="EMBL" id="CAEY01001160">
    <property type="status" value="NOT_ANNOTATED_CDS"/>
    <property type="molecule type" value="Genomic_DNA"/>
</dbReference>
<evidence type="ECO:0000256" key="3">
    <source>
        <dbReference type="ARBA" id="ARBA00023136"/>
    </source>
</evidence>
<sequence>MNFFAYLRLYKIQLVKTINCFITFLCLGGCSTLLGSSLLDIQIRVRKPFDVVTGLVPSRSIGYMIGGVVAGFLEGKIEPNCAMGFAALFGSIAIGLAPWFTTFNPIYACFLFSGFSSGILDIFCNAYVFNIWGDQVAFYIQILHSSFGLGSLLTPLIARSFLLPSTNESLSDEAIFALYSPDDVKVQYAFMIIAVTLFCISFGYAIFYFIDKSRKQIEVPKEEPDKQKPWKKYLCIGIAGLIANCSFGIQMIVGSLAPAFSVKADIHMTKQTGAALVSVFWICYTFYRYVHIGIAKIFKERKILYCSYLLTIAGALVMIPHAARYSECTWISIILLGIGYSPTFTASLAILQEYFYLSNRLLSVVYFFGTVGESIHPWILTFFMNTKPIAFTYYLGIISVVQVFACFSLNMICDKIFKKEDRRDVSRTGSIRSYAR</sequence>
<keyword evidence="6" id="KW-1185">Reference proteome</keyword>
<dbReference type="SUPFAM" id="SSF103473">
    <property type="entry name" value="MFS general substrate transporter"/>
    <property type="match status" value="1"/>
</dbReference>
<dbReference type="OMA" id="SECTWIS"/>
<dbReference type="HOGENOM" id="CLU_028923_2_1_1"/>
<reference evidence="6" key="1">
    <citation type="submission" date="2011-08" db="EMBL/GenBank/DDBJ databases">
        <authorList>
            <person name="Rombauts S."/>
        </authorList>
    </citation>
    <scope>NUCLEOTIDE SEQUENCE</scope>
    <source>
        <strain evidence="6">London</strain>
    </source>
</reference>
<feature type="transmembrane region" description="Helical" evidence="4">
    <location>
        <begin position="105"/>
        <end position="129"/>
    </location>
</feature>
<feature type="transmembrane region" description="Helical" evidence="4">
    <location>
        <begin position="20"/>
        <end position="39"/>
    </location>
</feature>
<gene>
    <name evidence="5" type="primary">107370270</name>
</gene>
<keyword evidence="3 4" id="KW-0472">Membrane</keyword>
<protein>
    <recommendedName>
        <fullName evidence="7">Major facilitator superfamily (MFS) profile domain-containing protein</fullName>
    </recommendedName>
</protein>
<feature type="transmembrane region" description="Helical" evidence="4">
    <location>
        <begin position="363"/>
        <end position="384"/>
    </location>
</feature>
<evidence type="ECO:0000256" key="1">
    <source>
        <dbReference type="ARBA" id="ARBA00022692"/>
    </source>
</evidence>
<dbReference type="Pfam" id="PF07690">
    <property type="entry name" value="MFS_1"/>
    <property type="match status" value="1"/>
</dbReference>
<feature type="transmembrane region" description="Helical" evidence="4">
    <location>
        <begin position="273"/>
        <end position="291"/>
    </location>
</feature>
<feature type="transmembrane region" description="Helical" evidence="4">
    <location>
        <begin position="230"/>
        <end position="253"/>
    </location>
</feature>
<dbReference type="KEGG" id="tut:107370270"/>
<dbReference type="Gene3D" id="1.20.1250.20">
    <property type="entry name" value="MFS general substrate transporter like domains"/>
    <property type="match status" value="2"/>
</dbReference>
<dbReference type="EnsemblMetazoa" id="tetur40g00030.1">
    <property type="protein sequence ID" value="tetur40g00030.1"/>
    <property type="gene ID" value="tetur40g00030"/>
</dbReference>
<evidence type="ECO:0000256" key="2">
    <source>
        <dbReference type="ARBA" id="ARBA00022989"/>
    </source>
</evidence>
<feature type="transmembrane region" description="Helical" evidence="4">
    <location>
        <begin position="136"/>
        <end position="158"/>
    </location>
</feature>
<evidence type="ECO:0000313" key="6">
    <source>
        <dbReference type="Proteomes" id="UP000015104"/>
    </source>
</evidence>
<dbReference type="eggNOG" id="ENOG502R5UW">
    <property type="taxonomic scope" value="Eukaryota"/>
</dbReference>
<dbReference type="OrthoDB" id="6365769at2759"/>
<evidence type="ECO:0000256" key="4">
    <source>
        <dbReference type="SAM" id="Phobius"/>
    </source>
</evidence>
<feature type="transmembrane region" description="Helical" evidence="4">
    <location>
        <begin position="390"/>
        <end position="413"/>
    </location>
</feature>
<dbReference type="PANTHER" id="PTHR23121:SF9">
    <property type="entry name" value="SODIUM-DEPENDENT GLUCOSE TRANSPORTER 1"/>
    <property type="match status" value="1"/>
</dbReference>
<dbReference type="InterPro" id="IPR011701">
    <property type="entry name" value="MFS"/>
</dbReference>
<evidence type="ECO:0008006" key="7">
    <source>
        <dbReference type="Google" id="ProtNLM"/>
    </source>
</evidence>
<dbReference type="AlphaFoldDB" id="T1L4Q1"/>
<keyword evidence="2 4" id="KW-1133">Transmembrane helix</keyword>
<accession>T1L4Q1</accession>
<feature type="transmembrane region" description="Helical" evidence="4">
    <location>
        <begin position="329"/>
        <end position="351"/>
    </location>
</feature>
<dbReference type="PANTHER" id="PTHR23121">
    <property type="entry name" value="SODIUM-DEPENDENT GLUCOSE TRANSPORTER 1"/>
    <property type="match status" value="1"/>
</dbReference>
<dbReference type="GO" id="GO:0022857">
    <property type="term" value="F:transmembrane transporter activity"/>
    <property type="evidence" value="ECO:0007669"/>
    <property type="project" value="InterPro"/>
</dbReference>
<name>T1L4Q1_TETUR</name>
<dbReference type="Proteomes" id="UP000015104">
    <property type="component" value="Unassembled WGS sequence"/>
</dbReference>
<organism evidence="5 6">
    <name type="scientific">Tetranychus urticae</name>
    <name type="common">Two-spotted spider mite</name>
    <dbReference type="NCBI Taxonomy" id="32264"/>
    <lineage>
        <taxon>Eukaryota</taxon>
        <taxon>Metazoa</taxon>
        <taxon>Ecdysozoa</taxon>
        <taxon>Arthropoda</taxon>
        <taxon>Chelicerata</taxon>
        <taxon>Arachnida</taxon>
        <taxon>Acari</taxon>
        <taxon>Acariformes</taxon>
        <taxon>Trombidiformes</taxon>
        <taxon>Prostigmata</taxon>
        <taxon>Eleutherengona</taxon>
        <taxon>Raphignathae</taxon>
        <taxon>Tetranychoidea</taxon>
        <taxon>Tetranychidae</taxon>
        <taxon>Tetranychus</taxon>
    </lineage>
</organism>
<feature type="transmembrane region" description="Helical" evidence="4">
    <location>
        <begin position="80"/>
        <end position="99"/>
    </location>
</feature>
<keyword evidence="1 4" id="KW-0812">Transmembrane</keyword>
<reference evidence="5" key="2">
    <citation type="submission" date="2015-06" db="UniProtKB">
        <authorList>
            <consortium name="EnsemblMetazoa"/>
        </authorList>
    </citation>
    <scope>IDENTIFICATION</scope>
</reference>
<proteinExistence type="predicted"/>